<dbReference type="PANTHER" id="PTHR33317">
    <property type="entry name" value="POLYNUCLEOTIDYL TRANSFERASE, RIBONUCLEASE H-LIKE SUPERFAMILY PROTEIN"/>
    <property type="match status" value="1"/>
</dbReference>
<evidence type="ECO:0000256" key="5">
    <source>
        <dbReference type="HAMAP-Rule" id="MF_00651"/>
    </source>
</evidence>
<comment type="caution">
    <text evidence="7">The sequence shown here is derived from an EMBL/GenBank/DDBJ whole genome shotgun (WGS) entry which is preliminary data.</text>
</comment>
<evidence type="ECO:0000313" key="8">
    <source>
        <dbReference type="Proteomes" id="UP000288227"/>
    </source>
</evidence>
<dbReference type="SUPFAM" id="SSF53098">
    <property type="entry name" value="Ribonuclease H-like"/>
    <property type="match status" value="1"/>
</dbReference>
<proteinExistence type="inferred from homology"/>
<evidence type="ECO:0000256" key="1">
    <source>
        <dbReference type="ARBA" id="ARBA00022490"/>
    </source>
</evidence>
<protein>
    <recommendedName>
        <fullName evidence="5">Putative pre-16S rRNA nuclease</fullName>
        <ecNumber evidence="5">3.1.-.-</ecNumber>
    </recommendedName>
</protein>
<dbReference type="GO" id="GO:0005829">
    <property type="term" value="C:cytosol"/>
    <property type="evidence" value="ECO:0007669"/>
    <property type="project" value="TreeGrafter"/>
</dbReference>
<organism evidence="7 8">
    <name type="scientific">Chryseotalea sanaruensis</name>
    <dbReference type="NCBI Taxonomy" id="2482724"/>
    <lineage>
        <taxon>Bacteria</taxon>
        <taxon>Pseudomonadati</taxon>
        <taxon>Bacteroidota</taxon>
        <taxon>Cytophagia</taxon>
        <taxon>Cytophagales</taxon>
        <taxon>Chryseotaleaceae</taxon>
        <taxon>Chryseotalea</taxon>
    </lineage>
</organism>
<dbReference type="Proteomes" id="UP000288227">
    <property type="component" value="Unassembled WGS sequence"/>
</dbReference>
<dbReference type="EC" id="3.1.-.-" evidence="5"/>
<dbReference type="Pfam" id="PF03652">
    <property type="entry name" value="RuvX"/>
    <property type="match status" value="1"/>
</dbReference>
<evidence type="ECO:0000313" key="7">
    <source>
        <dbReference type="EMBL" id="GCC52509.1"/>
    </source>
</evidence>
<comment type="subcellular location">
    <subcellularLocation>
        <location evidence="5">Cytoplasm</location>
    </subcellularLocation>
</comment>
<keyword evidence="3 5" id="KW-0540">Nuclease</keyword>
<feature type="domain" description="YqgF/RNase H-like" evidence="6">
    <location>
        <begin position="2"/>
        <end position="100"/>
    </location>
</feature>
<keyword evidence="8" id="KW-1185">Reference proteome</keyword>
<dbReference type="GO" id="GO:0004518">
    <property type="term" value="F:nuclease activity"/>
    <property type="evidence" value="ECO:0007669"/>
    <property type="project" value="UniProtKB-KW"/>
</dbReference>
<dbReference type="InterPro" id="IPR012337">
    <property type="entry name" value="RNaseH-like_sf"/>
</dbReference>
<dbReference type="NCBIfam" id="TIGR00250">
    <property type="entry name" value="RNAse_H_YqgF"/>
    <property type="match status" value="1"/>
</dbReference>
<dbReference type="OrthoDB" id="9796140at2"/>
<sequence length="138" mass="15494">MGRVMAIDYGTKRTGIAVTDSNRIIATPLETVASHELLKFLQTYTQKEVVDEFVVGMPKTLSNEDSEIAPLVRKFVENLKKTFPDKTVHLADERFTSSMALQTMIDGGMKKKDRQVKGNVDKISATIILQAFMDTIKR</sequence>
<gene>
    <name evidence="7" type="ORF">SanaruYs_27460</name>
</gene>
<dbReference type="InterPro" id="IPR006641">
    <property type="entry name" value="YqgF/RNaseH-like_dom"/>
</dbReference>
<comment type="similarity">
    <text evidence="5">Belongs to the YqgF HJR family.</text>
</comment>
<dbReference type="CDD" id="cd16964">
    <property type="entry name" value="YqgF"/>
    <property type="match status" value="1"/>
</dbReference>
<name>A0A401UCA8_9BACT</name>
<accession>A0A401UCA8</accession>
<evidence type="ECO:0000256" key="2">
    <source>
        <dbReference type="ARBA" id="ARBA00022517"/>
    </source>
</evidence>
<keyword evidence="4 5" id="KW-0378">Hydrolase</keyword>
<dbReference type="SMART" id="SM00732">
    <property type="entry name" value="YqgFc"/>
    <property type="match status" value="1"/>
</dbReference>
<evidence type="ECO:0000259" key="6">
    <source>
        <dbReference type="SMART" id="SM00732"/>
    </source>
</evidence>
<evidence type="ECO:0000256" key="4">
    <source>
        <dbReference type="ARBA" id="ARBA00022801"/>
    </source>
</evidence>
<dbReference type="HAMAP" id="MF_00651">
    <property type="entry name" value="Nuclease_YqgF"/>
    <property type="match status" value="1"/>
</dbReference>
<dbReference type="AlphaFoldDB" id="A0A401UCA8"/>
<dbReference type="InterPro" id="IPR037027">
    <property type="entry name" value="YqgF/RNaseH-like_dom_sf"/>
</dbReference>
<dbReference type="RefSeq" id="WP_127123168.1">
    <property type="nucleotide sequence ID" value="NZ_BHXQ01000005.1"/>
</dbReference>
<keyword evidence="1 5" id="KW-0963">Cytoplasm</keyword>
<evidence type="ECO:0000256" key="3">
    <source>
        <dbReference type="ARBA" id="ARBA00022722"/>
    </source>
</evidence>
<dbReference type="GO" id="GO:0000967">
    <property type="term" value="P:rRNA 5'-end processing"/>
    <property type="evidence" value="ECO:0007669"/>
    <property type="project" value="UniProtKB-UniRule"/>
</dbReference>
<dbReference type="GO" id="GO:0016788">
    <property type="term" value="F:hydrolase activity, acting on ester bonds"/>
    <property type="evidence" value="ECO:0007669"/>
    <property type="project" value="UniProtKB-UniRule"/>
</dbReference>
<reference evidence="7 8" key="1">
    <citation type="submission" date="2018-11" db="EMBL/GenBank/DDBJ databases">
        <title>Chryseotalea sanarue gen. nov., sp., nov., a member of the family Cytophagaceae, isolated from a brackish lake in Hamamatsu Japan.</title>
        <authorList>
            <person name="Maejima Y."/>
            <person name="Iino T."/>
            <person name="Muraguchi Y."/>
            <person name="Fukuda K."/>
            <person name="Ohkuma M."/>
            <person name="Moriuchi R."/>
            <person name="Dohra H."/>
            <person name="Kimbara K."/>
            <person name="Shintani M."/>
        </authorList>
    </citation>
    <scope>NUCLEOTIDE SEQUENCE [LARGE SCALE GENOMIC DNA]</scope>
    <source>
        <strain evidence="7 8">Ys</strain>
    </source>
</reference>
<dbReference type="Gene3D" id="3.30.420.140">
    <property type="entry name" value="YqgF/RNase H-like domain"/>
    <property type="match status" value="1"/>
</dbReference>
<keyword evidence="2 5" id="KW-0690">Ribosome biogenesis</keyword>
<comment type="function">
    <text evidence="5">Could be a nuclease involved in processing of the 5'-end of pre-16S rRNA.</text>
</comment>
<dbReference type="EMBL" id="BHXQ01000005">
    <property type="protein sequence ID" value="GCC52509.1"/>
    <property type="molecule type" value="Genomic_DNA"/>
</dbReference>
<dbReference type="InterPro" id="IPR005227">
    <property type="entry name" value="YqgF"/>
</dbReference>
<dbReference type="PANTHER" id="PTHR33317:SF4">
    <property type="entry name" value="POLYNUCLEOTIDYL TRANSFERASE, RIBONUCLEASE H-LIKE SUPERFAMILY PROTEIN"/>
    <property type="match status" value="1"/>
</dbReference>